<keyword evidence="3" id="KW-1185">Reference proteome</keyword>
<feature type="region of interest" description="Disordered" evidence="1">
    <location>
        <begin position="111"/>
        <end position="152"/>
    </location>
</feature>
<reference evidence="2 3" key="1">
    <citation type="journal article" date="2019" name="Sci. Rep.">
        <title>Orb-weaving spider Araneus ventricosus genome elucidates the spidroin gene catalogue.</title>
        <authorList>
            <person name="Kono N."/>
            <person name="Nakamura H."/>
            <person name="Ohtoshi R."/>
            <person name="Moran D.A.P."/>
            <person name="Shinohara A."/>
            <person name="Yoshida Y."/>
            <person name="Fujiwara M."/>
            <person name="Mori M."/>
            <person name="Tomita M."/>
            <person name="Arakawa K."/>
        </authorList>
    </citation>
    <scope>NUCLEOTIDE SEQUENCE [LARGE SCALE GENOMIC DNA]</scope>
</reference>
<proteinExistence type="predicted"/>
<feature type="compositionally biased region" description="Basic residues" evidence="1">
    <location>
        <begin position="142"/>
        <end position="152"/>
    </location>
</feature>
<dbReference type="EMBL" id="BGPR01001365">
    <property type="protein sequence ID" value="GBM52121.1"/>
    <property type="molecule type" value="Genomic_DNA"/>
</dbReference>
<accession>A0A4Y2GFE9</accession>
<dbReference type="Proteomes" id="UP000499080">
    <property type="component" value="Unassembled WGS sequence"/>
</dbReference>
<evidence type="ECO:0000313" key="2">
    <source>
        <dbReference type="EMBL" id="GBM52121.1"/>
    </source>
</evidence>
<organism evidence="2 3">
    <name type="scientific">Araneus ventricosus</name>
    <name type="common">Orbweaver spider</name>
    <name type="synonym">Epeira ventricosa</name>
    <dbReference type="NCBI Taxonomy" id="182803"/>
    <lineage>
        <taxon>Eukaryota</taxon>
        <taxon>Metazoa</taxon>
        <taxon>Ecdysozoa</taxon>
        <taxon>Arthropoda</taxon>
        <taxon>Chelicerata</taxon>
        <taxon>Arachnida</taxon>
        <taxon>Araneae</taxon>
        <taxon>Araneomorphae</taxon>
        <taxon>Entelegynae</taxon>
        <taxon>Araneoidea</taxon>
        <taxon>Araneidae</taxon>
        <taxon>Araneus</taxon>
    </lineage>
</organism>
<feature type="compositionally biased region" description="Basic and acidic residues" evidence="1">
    <location>
        <begin position="115"/>
        <end position="141"/>
    </location>
</feature>
<gene>
    <name evidence="2" type="ORF">AVEN_29806_1</name>
</gene>
<sequence>MTKKSKLSENKETRASPNLFPDKEVQTEVIPNSTKVFVPIKRQNPKPTVPVTKEFLDYHQRKYEVQRTKIKFKPKLDVITEAEENGNEPELHELASAGEIVSETAVVDKTVTAKNSDEIPSKSSEHSGNEELHLKVTDDIKSRKKKKRNPRL</sequence>
<name>A0A4Y2GFE9_ARAVE</name>
<comment type="caution">
    <text evidence="2">The sequence shown here is derived from an EMBL/GenBank/DDBJ whole genome shotgun (WGS) entry which is preliminary data.</text>
</comment>
<dbReference type="AlphaFoldDB" id="A0A4Y2GFE9"/>
<feature type="region of interest" description="Disordered" evidence="1">
    <location>
        <begin position="1"/>
        <end position="20"/>
    </location>
</feature>
<evidence type="ECO:0000256" key="1">
    <source>
        <dbReference type="SAM" id="MobiDB-lite"/>
    </source>
</evidence>
<evidence type="ECO:0000313" key="3">
    <source>
        <dbReference type="Proteomes" id="UP000499080"/>
    </source>
</evidence>
<protein>
    <submittedName>
        <fullName evidence="2">Uncharacterized protein</fullName>
    </submittedName>
</protein>
<feature type="compositionally biased region" description="Basic and acidic residues" evidence="1">
    <location>
        <begin position="1"/>
        <end position="14"/>
    </location>
</feature>